<feature type="domain" description="GAF" evidence="2">
    <location>
        <begin position="99"/>
        <end position="206"/>
    </location>
</feature>
<dbReference type="RefSeq" id="WP_007620943.1">
    <property type="nucleotide sequence ID" value="NZ_BANX01000017.1"/>
</dbReference>
<feature type="compositionally biased region" description="Basic and acidic residues" evidence="1">
    <location>
        <begin position="406"/>
        <end position="415"/>
    </location>
</feature>
<dbReference type="InterPro" id="IPR003018">
    <property type="entry name" value="GAF"/>
</dbReference>
<dbReference type="Pfam" id="PF01590">
    <property type="entry name" value="GAF"/>
    <property type="match status" value="1"/>
</dbReference>
<accession>M0QJ97</accession>
<dbReference type="OrthoDB" id="3928741at2"/>
<dbReference type="Gene3D" id="3.30.450.40">
    <property type="match status" value="1"/>
</dbReference>
<keyword evidence="4" id="KW-1185">Reference proteome</keyword>
<feature type="region of interest" description="Disordered" evidence="1">
    <location>
        <begin position="392"/>
        <end position="426"/>
    </location>
</feature>
<proteinExistence type="predicted"/>
<dbReference type="InterPro" id="IPR029016">
    <property type="entry name" value="GAF-like_dom_sf"/>
</dbReference>
<evidence type="ECO:0000256" key="1">
    <source>
        <dbReference type="SAM" id="MobiDB-lite"/>
    </source>
</evidence>
<dbReference type="EMBL" id="BANX01000017">
    <property type="protein sequence ID" value="GAC68638.1"/>
    <property type="molecule type" value="Genomic_DNA"/>
</dbReference>
<organism evidence="3 4">
    <name type="scientific">Gordonia soli NBRC 108243</name>
    <dbReference type="NCBI Taxonomy" id="1223545"/>
    <lineage>
        <taxon>Bacteria</taxon>
        <taxon>Bacillati</taxon>
        <taxon>Actinomycetota</taxon>
        <taxon>Actinomycetes</taxon>
        <taxon>Mycobacteriales</taxon>
        <taxon>Gordoniaceae</taxon>
        <taxon>Gordonia</taxon>
    </lineage>
</organism>
<gene>
    <name evidence="3" type="ORF">GS4_17_00240</name>
</gene>
<comment type="caution">
    <text evidence="3">The sequence shown here is derived from an EMBL/GenBank/DDBJ whole genome shotgun (WGS) entry which is preliminary data.</text>
</comment>
<protein>
    <recommendedName>
        <fullName evidence="2">GAF domain-containing protein</fullName>
    </recommendedName>
</protein>
<evidence type="ECO:0000313" key="3">
    <source>
        <dbReference type="EMBL" id="GAC68638.1"/>
    </source>
</evidence>
<name>M0QJ97_9ACTN</name>
<sequence length="426" mass="45629">MGYSILPSTDLAGLAGDIANSQAAILTGGTPVVRPPEPIVASWKRAQEAGLAAERHAPPVIGITELDRRRAVHPLTPIIGSLQRLFEDSVDDAQMMMGIFDAEGLLLWRGGSRRVLSLGESLTFVEGSQWDEPSTATTAISLVIEKPRPLRVFGAEHYSRPLHDWYCAAAPIHDPRTGDLLGIVDLSGPALSWQPSATMLANTIATIGEHELSRLHLGRLADLRSGAAPQLAAIRGPALVVDEAGWVADSRGVTAPRRVATPAEGDHQFVPGMGMCISEPVGEGWLIRPVGPVNPVRAELDLRGEPTLVVGGDEEWRTVLTRRHAQILLLLSRSGESGLTAAALSHHLFGDGEHLVTVRAEMSRLRRAVGALVASRPYRLAPGVSLTMAADSDESSLEVTDALTPVRDDLPEPPRRPRGGRHQRPA</sequence>
<dbReference type="AlphaFoldDB" id="M0QJ97"/>
<dbReference type="eggNOG" id="COG3284">
    <property type="taxonomic scope" value="Bacteria"/>
</dbReference>
<feature type="compositionally biased region" description="Basic residues" evidence="1">
    <location>
        <begin position="416"/>
        <end position="426"/>
    </location>
</feature>
<evidence type="ECO:0000313" key="4">
    <source>
        <dbReference type="Proteomes" id="UP000011666"/>
    </source>
</evidence>
<dbReference type="STRING" id="1223545.GS4_17_00240"/>
<reference evidence="3 4" key="1">
    <citation type="submission" date="2013-01" db="EMBL/GenBank/DDBJ databases">
        <title>Whole genome shotgun sequence of Gordonia soli NBRC 108243.</title>
        <authorList>
            <person name="Isaki-Nakamura S."/>
            <person name="Hosoyama A."/>
            <person name="Tsuchikane K."/>
            <person name="Ando Y."/>
            <person name="Baba S."/>
            <person name="Ohji S."/>
            <person name="Hamada M."/>
            <person name="Tamura T."/>
            <person name="Yamazoe A."/>
            <person name="Yamazaki S."/>
            <person name="Fujita N."/>
        </authorList>
    </citation>
    <scope>NUCLEOTIDE SEQUENCE [LARGE SCALE GENOMIC DNA]</scope>
    <source>
        <strain evidence="3 4">NBRC 108243</strain>
    </source>
</reference>
<evidence type="ECO:0000259" key="2">
    <source>
        <dbReference type="Pfam" id="PF01590"/>
    </source>
</evidence>
<dbReference type="Proteomes" id="UP000011666">
    <property type="component" value="Unassembled WGS sequence"/>
</dbReference>